<dbReference type="PRINTS" id="PR00722">
    <property type="entry name" value="CHYMOTRYPSIN"/>
</dbReference>
<dbReference type="Gene3D" id="2.40.10.10">
    <property type="entry name" value="Trypsin-like serine proteases"/>
    <property type="match status" value="1"/>
</dbReference>
<keyword evidence="2" id="KW-0645">Protease</keyword>
<evidence type="ECO:0000259" key="4">
    <source>
        <dbReference type="PROSITE" id="PS50240"/>
    </source>
</evidence>
<evidence type="ECO:0000256" key="1">
    <source>
        <dbReference type="ARBA" id="ARBA00023157"/>
    </source>
</evidence>
<keyword evidence="3" id="KW-0732">Signal</keyword>
<dbReference type="SMART" id="SM00020">
    <property type="entry name" value="Tryp_SPc"/>
    <property type="match status" value="1"/>
</dbReference>
<dbReference type="PROSITE" id="PS50240">
    <property type="entry name" value="TRYPSIN_DOM"/>
    <property type="match status" value="1"/>
</dbReference>
<dbReference type="InterPro" id="IPR001314">
    <property type="entry name" value="Peptidase_S1A"/>
</dbReference>
<dbReference type="GO" id="GO:0006508">
    <property type="term" value="P:proteolysis"/>
    <property type="evidence" value="ECO:0007669"/>
    <property type="project" value="UniProtKB-KW"/>
</dbReference>
<keyword evidence="1" id="KW-1015">Disulfide bond</keyword>
<dbReference type="Pfam" id="PF00089">
    <property type="entry name" value="Trypsin"/>
    <property type="match status" value="1"/>
</dbReference>
<dbReference type="SUPFAM" id="SSF50494">
    <property type="entry name" value="Trypsin-like serine proteases"/>
    <property type="match status" value="1"/>
</dbReference>
<dbReference type="PROSITE" id="PS00135">
    <property type="entry name" value="TRYPSIN_SER"/>
    <property type="match status" value="1"/>
</dbReference>
<organism evidence="5">
    <name type="scientific">Timema tahoe</name>
    <dbReference type="NCBI Taxonomy" id="61484"/>
    <lineage>
        <taxon>Eukaryota</taxon>
        <taxon>Metazoa</taxon>
        <taxon>Ecdysozoa</taxon>
        <taxon>Arthropoda</taxon>
        <taxon>Hexapoda</taxon>
        <taxon>Insecta</taxon>
        <taxon>Pterygota</taxon>
        <taxon>Neoptera</taxon>
        <taxon>Polyneoptera</taxon>
        <taxon>Phasmatodea</taxon>
        <taxon>Timematodea</taxon>
        <taxon>Timematoidea</taxon>
        <taxon>Timematidae</taxon>
        <taxon>Timema</taxon>
    </lineage>
</organism>
<keyword evidence="2" id="KW-0378">Hydrolase</keyword>
<dbReference type="InterPro" id="IPR018114">
    <property type="entry name" value="TRYPSIN_HIS"/>
</dbReference>
<evidence type="ECO:0000256" key="2">
    <source>
        <dbReference type="RuleBase" id="RU363034"/>
    </source>
</evidence>
<name>A0A7R9NXQ8_9NEOP</name>
<dbReference type="InterPro" id="IPR043504">
    <property type="entry name" value="Peptidase_S1_PA_chymotrypsin"/>
</dbReference>
<dbReference type="PANTHER" id="PTHR24252:SF7">
    <property type="entry name" value="HYALIN"/>
    <property type="match status" value="1"/>
</dbReference>
<dbReference type="PANTHER" id="PTHR24252">
    <property type="entry name" value="ACROSIN-RELATED"/>
    <property type="match status" value="1"/>
</dbReference>
<proteinExistence type="predicted"/>
<protein>
    <recommendedName>
        <fullName evidence="4">Peptidase S1 domain-containing protein</fullName>
    </recommendedName>
</protein>
<feature type="signal peptide" evidence="3">
    <location>
        <begin position="1"/>
        <end position="19"/>
    </location>
</feature>
<reference evidence="5" key="1">
    <citation type="submission" date="2020-11" db="EMBL/GenBank/DDBJ databases">
        <authorList>
            <person name="Tran Van P."/>
        </authorList>
    </citation>
    <scope>NUCLEOTIDE SEQUENCE</scope>
</reference>
<evidence type="ECO:0000313" key="5">
    <source>
        <dbReference type="EMBL" id="CAD7460073.1"/>
    </source>
</evidence>
<sequence>MIWLALFSILALLLQRSQCFQHHNAFRERPATNEVVAKILGGEKADLGDYPFLVAVEHITLKQFCAATVMNNVWAISAAHCFGDYSNPKVLQARSGSLELNSGGIVHPFEKVISHPGFGNGKKLSDDIALIKVEKPFTDNPYVKYVKLPKVEKGSYLKTGTKVVSAGWGITSMSRFYGESSPILLDVTLDILDNDKCSQEPFFEKFEEYGLGITEGMICTETLGKDTTAGDSGGPLLLKEGNDSTLIGVVSFGEGSGTYNFDEMSEKRTFLTLMEKYEIIQEVDEKKITKTEITR</sequence>
<evidence type="ECO:0000256" key="3">
    <source>
        <dbReference type="SAM" id="SignalP"/>
    </source>
</evidence>
<accession>A0A7R9NXQ8</accession>
<feature type="domain" description="Peptidase S1" evidence="4">
    <location>
        <begin position="39"/>
        <end position="279"/>
    </location>
</feature>
<dbReference type="EMBL" id="OE003370">
    <property type="protein sequence ID" value="CAD7460073.1"/>
    <property type="molecule type" value="Genomic_DNA"/>
</dbReference>
<gene>
    <name evidence="5" type="ORF">TTEB3V08_LOCUS8017</name>
</gene>
<dbReference type="InterPro" id="IPR001254">
    <property type="entry name" value="Trypsin_dom"/>
</dbReference>
<dbReference type="InterPro" id="IPR033116">
    <property type="entry name" value="TRYPSIN_SER"/>
</dbReference>
<dbReference type="AlphaFoldDB" id="A0A7R9NXQ8"/>
<feature type="chain" id="PRO_5031479198" description="Peptidase S1 domain-containing protein" evidence="3">
    <location>
        <begin position="20"/>
        <end position="295"/>
    </location>
</feature>
<dbReference type="PROSITE" id="PS00134">
    <property type="entry name" value="TRYPSIN_HIS"/>
    <property type="match status" value="1"/>
</dbReference>
<dbReference type="InterPro" id="IPR009003">
    <property type="entry name" value="Peptidase_S1_PA"/>
</dbReference>
<dbReference type="GO" id="GO:0004252">
    <property type="term" value="F:serine-type endopeptidase activity"/>
    <property type="evidence" value="ECO:0007669"/>
    <property type="project" value="InterPro"/>
</dbReference>
<keyword evidence="2" id="KW-0720">Serine protease</keyword>
<dbReference type="CDD" id="cd00190">
    <property type="entry name" value="Tryp_SPc"/>
    <property type="match status" value="1"/>
</dbReference>